<proteinExistence type="predicted"/>
<dbReference type="Proteomes" id="UP001054837">
    <property type="component" value="Unassembled WGS sequence"/>
</dbReference>
<dbReference type="AlphaFoldDB" id="A0AAV4S1N3"/>
<evidence type="ECO:0000313" key="3">
    <source>
        <dbReference type="Proteomes" id="UP001054837"/>
    </source>
</evidence>
<sequence>MGSFEITITREAFTRHLRGWQNNSLDGWQQQRANLRRAPPPSPQGYKETSISSIRGLLQKTTISEDRL</sequence>
<organism evidence="2 3">
    <name type="scientific">Caerostris darwini</name>
    <dbReference type="NCBI Taxonomy" id="1538125"/>
    <lineage>
        <taxon>Eukaryota</taxon>
        <taxon>Metazoa</taxon>
        <taxon>Ecdysozoa</taxon>
        <taxon>Arthropoda</taxon>
        <taxon>Chelicerata</taxon>
        <taxon>Arachnida</taxon>
        <taxon>Araneae</taxon>
        <taxon>Araneomorphae</taxon>
        <taxon>Entelegynae</taxon>
        <taxon>Araneoidea</taxon>
        <taxon>Araneidae</taxon>
        <taxon>Caerostris</taxon>
    </lineage>
</organism>
<comment type="caution">
    <text evidence="2">The sequence shown here is derived from an EMBL/GenBank/DDBJ whole genome shotgun (WGS) entry which is preliminary data.</text>
</comment>
<evidence type="ECO:0000313" key="2">
    <source>
        <dbReference type="EMBL" id="GIY27889.1"/>
    </source>
</evidence>
<gene>
    <name evidence="2" type="ORF">CDAR_6371</name>
</gene>
<accession>A0AAV4S1N3</accession>
<name>A0AAV4S1N3_9ARAC</name>
<evidence type="ECO:0000256" key="1">
    <source>
        <dbReference type="SAM" id="MobiDB-lite"/>
    </source>
</evidence>
<protein>
    <submittedName>
        <fullName evidence="2">Uncharacterized protein</fullName>
    </submittedName>
</protein>
<keyword evidence="3" id="KW-1185">Reference proteome</keyword>
<reference evidence="2 3" key="1">
    <citation type="submission" date="2021-06" db="EMBL/GenBank/DDBJ databases">
        <title>Caerostris darwini draft genome.</title>
        <authorList>
            <person name="Kono N."/>
            <person name="Arakawa K."/>
        </authorList>
    </citation>
    <scope>NUCLEOTIDE SEQUENCE [LARGE SCALE GENOMIC DNA]</scope>
</reference>
<feature type="region of interest" description="Disordered" evidence="1">
    <location>
        <begin position="28"/>
        <end position="51"/>
    </location>
</feature>
<dbReference type="EMBL" id="BPLQ01007100">
    <property type="protein sequence ID" value="GIY27889.1"/>
    <property type="molecule type" value="Genomic_DNA"/>
</dbReference>